<gene>
    <name evidence="4" type="primary">dprA</name>
    <name evidence="4" type="ORF">HFQ13_02640</name>
</gene>
<dbReference type="InterPro" id="IPR057666">
    <property type="entry name" value="DrpA_SLOG"/>
</dbReference>
<dbReference type="Proteomes" id="UP001197378">
    <property type="component" value="Unassembled WGS sequence"/>
</dbReference>
<dbReference type="InterPro" id="IPR003488">
    <property type="entry name" value="DprA"/>
</dbReference>
<protein>
    <submittedName>
        <fullName evidence="4">DNA-protecting protein DprA</fullName>
    </submittedName>
</protein>
<dbReference type="GO" id="GO:0009294">
    <property type="term" value="P:DNA-mediated transformation"/>
    <property type="evidence" value="ECO:0007669"/>
    <property type="project" value="InterPro"/>
</dbReference>
<feature type="domain" description="Smf/DprA SLOG" evidence="2">
    <location>
        <begin position="73"/>
        <end position="278"/>
    </location>
</feature>
<name>A0AAE2YNP9_9PROT</name>
<dbReference type="Gene3D" id="3.40.50.450">
    <property type="match status" value="1"/>
</dbReference>
<evidence type="ECO:0000259" key="3">
    <source>
        <dbReference type="Pfam" id="PF17782"/>
    </source>
</evidence>
<organism evidence="4 5">
    <name type="scientific">Igneacidithiobacillus copahuensis</name>
    <dbReference type="NCBI Taxonomy" id="2724909"/>
    <lineage>
        <taxon>Bacteria</taxon>
        <taxon>Pseudomonadati</taxon>
        <taxon>Pseudomonadota</taxon>
        <taxon>Acidithiobacillia</taxon>
        <taxon>Acidithiobacillales</taxon>
        <taxon>Acidithiobacillaceae</taxon>
        <taxon>Igneacidithiobacillus</taxon>
    </lineage>
</organism>
<comment type="similarity">
    <text evidence="1">Belongs to the DprA/Smf family.</text>
</comment>
<evidence type="ECO:0000313" key="4">
    <source>
        <dbReference type="EMBL" id="MBU2787118.1"/>
    </source>
</evidence>
<dbReference type="AlphaFoldDB" id="A0AAE2YNP9"/>
<dbReference type="PANTHER" id="PTHR43022">
    <property type="entry name" value="PROTEIN SMF"/>
    <property type="match status" value="1"/>
</dbReference>
<dbReference type="RefSeq" id="WP_215872129.1">
    <property type="nucleotide sequence ID" value="NZ_JAAXYO010000033.1"/>
</dbReference>
<reference evidence="4" key="1">
    <citation type="journal article" date="2021" name="ISME J.">
        <title>Genomic evolution of the class Acidithiobacillia: deep-branching Proteobacteria living in extreme acidic conditions.</title>
        <authorList>
            <person name="Moya-Beltran A."/>
            <person name="Beard S."/>
            <person name="Rojas-Villalobos C."/>
            <person name="Issotta F."/>
            <person name="Gallardo Y."/>
            <person name="Ulloa R."/>
            <person name="Giaveno A."/>
            <person name="Degli Esposti M."/>
            <person name="Johnson D.B."/>
            <person name="Quatrini R."/>
        </authorList>
    </citation>
    <scope>NUCLEOTIDE SEQUENCE</scope>
    <source>
        <strain evidence="4">VAN18-1</strain>
    </source>
</reference>
<accession>A0AAE2YNP9</accession>
<evidence type="ECO:0000313" key="5">
    <source>
        <dbReference type="Proteomes" id="UP001197378"/>
    </source>
</evidence>
<dbReference type="Pfam" id="PF17782">
    <property type="entry name" value="WHD_DprA"/>
    <property type="match status" value="1"/>
</dbReference>
<dbReference type="InterPro" id="IPR036388">
    <property type="entry name" value="WH-like_DNA-bd_sf"/>
</dbReference>
<dbReference type="SUPFAM" id="SSF102405">
    <property type="entry name" value="MCP/YpsA-like"/>
    <property type="match status" value="1"/>
</dbReference>
<evidence type="ECO:0000256" key="1">
    <source>
        <dbReference type="ARBA" id="ARBA00006525"/>
    </source>
</evidence>
<dbReference type="Pfam" id="PF02481">
    <property type="entry name" value="DNA_processg_A"/>
    <property type="match status" value="1"/>
</dbReference>
<dbReference type="PANTHER" id="PTHR43022:SF1">
    <property type="entry name" value="PROTEIN SMF"/>
    <property type="match status" value="1"/>
</dbReference>
<comment type="caution">
    <text evidence="4">The sequence shown here is derived from an EMBL/GenBank/DDBJ whole genome shotgun (WGS) entry which is preliminary data.</text>
</comment>
<feature type="domain" description="DprA winged helix" evidence="3">
    <location>
        <begin position="295"/>
        <end position="348"/>
    </location>
</feature>
<dbReference type="InterPro" id="IPR041614">
    <property type="entry name" value="DprA_WH"/>
</dbReference>
<dbReference type="EMBL" id="JAAXYO010000033">
    <property type="protein sequence ID" value="MBU2787118.1"/>
    <property type="molecule type" value="Genomic_DNA"/>
</dbReference>
<sequence>MKHSAWLALLRCPGLGPRRQRLLLEQQESAEACFGVRHPDLPAVSQEWLRRDPEDCLTDADRQWLANAEQDLCTWFDDDYPPLLREIADPPMALFLRGQRARLRDPLFAIVGSRNPTPVGNATARAFAEELGKNGLVIVSGLAIGIDAAAHQGALHSGTIGVLGTGTDLIYPRENLDLARAILPTGLIISEQPPGTRVHRGLFPRRNRLISGLCLGTLVVEAAENSGSLITARLAMEQGREVFAIPGSIHSPLARGPHRLIRDGAKLVETAQDILEELGPLFAASQSATVRELRQPEDETERQVWAALGQETLSSEEIASRCGLTLPALSSILLHMEIQGYIASCPGGRFCRLPNTN</sequence>
<evidence type="ECO:0000259" key="2">
    <source>
        <dbReference type="Pfam" id="PF02481"/>
    </source>
</evidence>
<dbReference type="NCBIfam" id="TIGR00732">
    <property type="entry name" value="dprA"/>
    <property type="match status" value="1"/>
</dbReference>
<proteinExistence type="inferred from homology"/>
<keyword evidence="5" id="KW-1185">Reference proteome</keyword>
<dbReference type="Gene3D" id="1.10.10.10">
    <property type="entry name" value="Winged helix-like DNA-binding domain superfamily/Winged helix DNA-binding domain"/>
    <property type="match status" value="1"/>
</dbReference>